<accession>A0A927PLW5</accession>
<protein>
    <submittedName>
        <fullName evidence="2">Uncharacterized protein</fullName>
    </submittedName>
</protein>
<comment type="caution">
    <text evidence="2">The sequence shown here is derived from an EMBL/GenBank/DDBJ whole genome shotgun (WGS) entry which is preliminary data.</text>
</comment>
<keyword evidence="1" id="KW-0812">Transmembrane</keyword>
<dbReference type="EMBL" id="JACYWE010000002">
    <property type="protein sequence ID" value="MBD8505791.1"/>
    <property type="molecule type" value="Genomic_DNA"/>
</dbReference>
<keyword evidence="3" id="KW-1185">Reference proteome</keyword>
<evidence type="ECO:0000313" key="3">
    <source>
        <dbReference type="Proteomes" id="UP000642993"/>
    </source>
</evidence>
<feature type="transmembrane region" description="Helical" evidence="1">
    <location>
        <begin position="147"/>
        <end position="166"/>
    </location>
</feature>
<name>A0A927PLW5_9ACTN</name>
<evidence type="ECO:0000313" key="2">
    <source>
        <dbReference type="EMBL" id="MBD8505791.1"/>
    </source>
</evidence>
<keyword evidence="1" id="KW-0472">Membrane</keyword>
<feature type="transmembrane region" description="Helical" evidence="1">
    <location>
        <begin position="117"/>
        <end position="141"/>
    </location>
</feature>
<reference evidence="2" key="1">
    <citation type="submission" date="2020-09" db="EMBL/GenBank/DDBJ databases">
        <title>Hoyosella lacisalsi sp. nov., a halotolerant actinobacterium isolated from soil of Lake Gudzhirganskoe.</title>
        <authorList>
            <person name="Yang Q."/>
            <person name="Guo P.Y."/>
            <person name="Liu S.W."/>
            <person name="Li F.N."/>
            <person name="Sun C.H."/>
        </authorList>
    </citation>
    <scope>NUCLEOTIDE SEQUENCE</scope>
    <source>
        <strain evidence="2">G463</strain>
    </source>
</reference>
<sequence length="206" mass="22969">MGETFNGTGACAIPIRAIERTRLTREDREHRYKRYPDIAPGSYELVTSLPAVCVPHGQSSSRSHEFVVESYPRPSFGIWEVPFRTVFHRAEQRMRGKAWLHADFAMCDRCVARLQFFYWRAIAFVLLGIAALIAFWIGAGMADTPRIFMLPLFAGILLIWGGIVSLRSARAKNLFGAELLVDGSAMVLENPHPAFVASVLQAPGTT</sequence>
<dbReference type="RefSeq" id="WP_192038251.1">
    <property type="nucleotide sequence ID" value="NZ_JACYWE010000002.1"/>
</dbReference>
<dbReference type="AlphaFoldDB" id="A0A927PLW5"/>
<evidence type="ECO:0000256" key="1">
    <source>
        <dbReference type="SAM" id="Phobius"/>
    </source>
</evidence>
<keyword evidence="1" id="KW-1133">Transmembrane helix</keyword>
<dbReference type="Proteomes" id="UP000642993">
    <property type="component" value="Unassembled WGS sequence"/>
</dbReference>
<gene>
    <name evidence="2" type="ORF">HT102_04740</name>
</gene>
<proteinExistence type="predicted"/>
<organism evidence="2 3">
    <name type="scientific">Lolliginicoccus lacisalsi</name>
    <dbReference type="NCBI Taxonomy" id="2742202"/>
    <lineage>
        <taxon>Bacteria</taxon>
        <taxon>Bacillati</taxon>
        <taxon>Actinomycetota</taxon>
        <taxon>Actinomycetes</taxon>
        <taxon>Mycobacteriales</taxon>
        <taxon>Hoyosellaceae</taxon>
        <taxon>Lolliginicoccus</taxon>
    </lineage>
</organism>